<gene>
    <name evidence="1" type="ORF">pA1763-Ct2-003</name>
</gene>
<proteinExistence type="predicted"/>
<organism evidence="1">
    <name type="scientific">Klebsiella pneumoniae</name>
    <dbReference type="NCBI Taxonomy" id="573"/>
    <lineage>
        <taxon>Bacteria</taxon>
        <taxon>Pseudomonadati</taxon>
        <taxon>Pseudomonadota</taxon>
        <taxon>Gammaproteobacteria</taxon>
        <taxon>Enterobacterales</taxon>
        <taxon>Enterobacteriaceae</taxon>
        <taxon>Klebsiella/Raoultella group</taxon>
        <taxon>Klebsiella</taxon>
        <taxon>Klebsiella pneumoniae complex</taxon>
    </lineage>
</organism>
<sequence>MTLDMWEYCTNTRSDMWERCTKALFCKDFVEKRGVPCG</sequence>
<reference evidence="1" key="1">
    <citation type="journal article" date="2019" name="Front. Microbiol.">
        <title>Type 1, 2, and 1/2-Hybrid IncC Plasmids From China.</title>
        <authorList>
            <person name="Cheng Q."/>
            <person name="Jiang X."/>
            <person name="Xu Y."/>
            <person name="Hu L."/>
            <person name="Luo W."/>
            <person name="Yin Z."/>
            <person name="Gao H."/>
            <person name="Yang W."/>
            <person name="Yang H."/>
            <person name="Zhao Y."/>
            <person name="Zhao X."/>
            <person name="Zhou D."/>
            <person name="Dai E."/>
        </authorList>
    </citation>
    <scope>NUCLEOTIDE SEQUENCE</scope>
    <source>
        <strain evidence="1">A1763</strain>
        <plasmid evidence="1">pA1763-Ct2</plasmid>
    </source>
</reference>
<keyword evidence="1" id="KW-0614">Plasmid</keyword>
<accession>A0A2S1JG96</accession>
<dbReference type="AlphaFoldDB" id="A0A2S1JG96"/>
<dbReference type="EMBL" id="MG764552">
    <property type="protein sequence ID" value="AWF77406.1"/>
    <property type="molecule type" value="Genomic_DNA"/>
</dbReference>
<name>A0A2S1JG96_KLEPN</name>
<geneLocation type="plasmid" evidence="1">
    <name>pA1763-Ct2</name>
</geneLocation>
<protein>
    <submittedName>
        <fullName evidence="1">PA1763-CTXM-003</fullName>
    </submittedName>
</protein>
<evidence type="ECO:0000313" key="1">
    <source>
        <dbReference type="EMBL" id="AWF77406.1"/>
    </source>
</evidence>